<keyword evidence="1" id="KW-0812">Transmembrane</keyword>
<proteinExistence type="predicted"/>
<keyword evidence="1" id="KW-0472">Membrane</keyword>
<name>A0A5N6TXZ4_ASPAV</name>
<evidence type="ECO:0000313" key="3">
    <source>
        <dbReference type="Proteomes" id="UP000325780"/>
    </source>
</evidence>
<sequence length="54" mass="6412">MVVYGFISSTLISLLYISFLFLFFEFKADKIFSLIKKKYRNGSMGREILLFFLD</sequence>
<gene>
    <name evidence="2" type="ORF">BDV25DRAFT_97706</name>
</gene>
<feature type="transmembrane region" description="Helical" evidence="1">
    <location>
        <begin position="6"/>
        <end position="26"/>
    </location>
</feature>
<keyword evidence="1" id="KW-1133">Transmembrane helix</keyword>
<dbReference type="EMBL" id="ML742075">
    <property type="protein sequence ID" value="KAE8151252.1"/>
    <property type="molecule type" value="Genomic_DNA"/>
</dbReference>
<keyword evidence="3" id="KW-1185">Reference proteome</keyword>
<protein>
    <submittedName>
        <fullName evidence="2">Uncharacterized protein</fullName>
    </submittedName>
</protein>
<evidence type="ECO:0000313" key="2">
    <source>
        <dbReference type="EMBL" id="KAE8151252.1"/>
    </source>
</evidence>
<reference evidence="2 3" key="1">
    <citation type="submission" date="2019-04" db="EMBL/GenBank/DDBJ databases">
        <title>Friends and foes A comparative genomics study of 23 Aspergillus species from section Flavi.</title>
        <authorList>
            <consortium name="DOE Joint Genome Institute"/>
            <person name="Kjaerbolling I."/>
            <person name="Vesth T."/>
            <person name="Frisvad J.C."/>
            <person name="Nybo J.L."/>
            <person name="Theobald S."/>
            <person name="Kildgaard S."/>
            <person name="Isbrandt T."/>
            <person name="Kuo A."/>
            <person name="Sato A."/>
            <person name="Lyhne E.K."/>
            <person name="Kogle M.E."/>
            <person name="Wiebenga A."/>
            <person name="Kun R.S."/>
            <person name="Lubbers R.J."/>
            <person name="Makela M.R."/>
            <person name="Barry K."/>
            <person name="Chovatia M."/>
            <person name="Clum A."/>
            <person name="Daum C."/>
            <person name="Haridas S."/>
            <person name="He G."/>
            <person name="LaButti K."/>
            <person name="Lipzen A."/>
            <person name="Mondo S."/>
            <person name="Riley R."/>
            <person name="Salamov A."/>
            <person name="Simmons B.A."/>
            <person name="Magnuson J.K."/>
            <person name="Henrissat B."/>
            <person name="Mortensen U.H."/>
            <person name="Larsen T.O."/>
            <person name="Devries R.P."/>
            <person name="Grigoriev I.V."/>
            <person name="Machida M."/>
            <person name="Baker S.E."/>
            <person name="Andersen M.R."/>
        </authorList>
    </citation>
    <scope>NUCLEOTIDE SEQUENCE [LARGE SCALE GENOMIC DNA]</scope>
    <source>
        <strain evidence="2 3">IBT 18842</strain>
    </source>
</reference>
<accession>A0A5N6TXZ4</accession>
<evidence type="ECO:0000256" key="1">
    <source>
        <dbReference type="SAM" id="Phobius"/>
    </source>
</evidence>
<dbReference type="AlphaFoldDB" id="A0A5N6TXZ4"/>
<dbReference type="Proteomes" id="UP000325780">
    <property type="component" value="Unassembled WGS sequence"/>
</dbReference>
<organism evidence="2 3">
    <name type="scientific">Aspergillus avenaceus</name>
    <dbReference type="NCBI Taxonomy" id="36643"/>
    <lineage>
        <taxon>Eukaryota</taxon>
        <taxon>Fungi</taxon>
        <taxon>Dikarya</taxon>
        <taxon>Ascomycota</taxon>
        <taxon>Pezizomycotina</taxon>
        <taxon>Eurotiomycetes</taxon>
        <taxon>Eurotiomycetidae</taxon>
        <taxon>Eurotiales</taxon>
        <taxon>Aspergillaceae</taxon>
        <taxon>Aspergillus</taxon>
        <taxon>Aspergillus subgen. Circumdati</taxon>
    </lineage>
</organism>